<dbReference type="GO" id="GO:1990663">
    <property type="term" value="F:dihydroorotate dehydrogenase (fumarate) activity"/>
    <property type="evidence" value="ECO:0007669"/>
    <property type="project" value="UniProtKB-EC"/>
</dbReference>
<comment type="catalytic activity">
    <reaction evidence="1">
        <text>(S)-dihydroorotate + fumarate = orotate + succinate</text>
        <dbReference type="Rhea" id="RHEA:30059"/>
        <dbReference type="ChEBI" id="CHEBI:29806"/>
        <dbReference type="ChEBI" id="CHEBI:30031"/>
        <dbReference type="ChEBI" id="CHEBI:30839"/>
        <dbReference type="ChEBI" id="CHEBI:30864"/>
        <dbReference type="EC" id="1.3.98.1"/>
    </reaction>
</comment>
<dbReference type="FunFam" id="3.20.20.70:FF:000027">
    <property type="entry name" value="Dihydropyrimidine dehydrogenase [NADP(+)]"/>
    <property type="match status" value="1"/>
</dbReference>
<dbReference type="HAMAP" id="MF_00224">
    <property type="entry name" value="DHO_dh_type1"/>
    <property type="match status" value="1"/>
</dbReference>
<comment type="function">
    <text evidence="11">Catalyzes the conversion of dihydroorotate to orotate.</text>
</comment>
<evidence type="ECO:0000256" key="9">
    <source>
        <dbReference type="ARBA" id="ARBA00022975"/>
    </source>
</evidence>
<comment type="similarity">
    <text evidence="4 11">Belongs to the dihydroorotate dehydrogenase family. Type 1 subfamily.</text>
</comment>
<dbReference type="GO" id="GO:0044205">
    <property type="term" value="P:'de novo' UMP biosynthetic process"/>
    <property type="evidence" value="ECO:0007669"/>
    <property type="project" value="UniProtKB-UniRule"/>
</dbReference>
<dbReference type="InterPro" id="IPR050074">
    <property type="entry name" value="DHO_dehydrogenase"/>
</dbReference>
<dbReference type="Pfam" id="PF01180">
    <property type="entry name" value="DHO_dh"/>
    <property type="match status" value="1"/>
</dbReference>
<dbReference type="Gene3D" id="2.30.26.10">
    <property type="entry name" value="Dihydroorotate Dehydrogenase A, chain A, domain 2"/>
    <property type="match status" value="1"/>
</dbReference>
<feature type="binding site" evidence="11">
    <location>
        <position position="161"/>
    </location>
    <ligand>
        <name>FMN</name>
        <dbReference type="ChEBI" id="CHEBI:58210"/>
    </ligand>
</feature>
<comment type="subcellular location">
    <subcellularLocation>
        <location evidence="2 11">Cytoplasm</location>
    </subcellularLocation>
</comment>
<dbReference type="GO" id="GO:0005737">
    <property type="term" value="C:cytoplasm"/>
    <property type="evidence" value="ECO:0007669"/>
    <property type="project" value="UniProtKB-SubCell"/>
</dbReference>
<feature type="binding site" evidence="11">
    <location>
        <begin position="268"/>
        <end position="269"/>
    </location>
    <ligand>
        <name>FMN</name>
        <dbReference type="ChEBI" id="CHEBI:58210"/>
    </ligand>
</feature>
<evidence type="ECO:0000256" key="3">
    <source>
        <dbReference type="ARBA" id="ARBA00004725"/>
    </source>
</evidence>
<feature type="binding site" evidence="11">
    <location>
        <begin position="190"/>
        <end position="191"/>
    </location>
    <ligand>
        <name>substrate</name>
    </ligand>
</feature>
<dbReference type="EC" id="1.3.-.-" evidence="11"/>
<dbReference type="HOGENOM" id="CLU_042042_3_0_10"/>
<dbReference type="EMBL" id="JH719941">
    <property type="protein sequence ID" value="EJF55224.1"/>
    <property type="molecule type" value="Genomic_DNA"/>
</dbReference>
<dbReference type="PANTHER" id="PTHR48109">
    <property type="entry name" value="DIHYDROOROTATE DEHYDROGENASE (QUINONE), MITOCHONDRIAL-RELATED"/>
    <property type="match status" value="1"/>
</dbReference>
<dbReference type="OrthoDB" id="9794954at2"/>
<evidence type="ECO:0000256" key="10">
    <source>
        <dbReference type="ARBA" id="ARBA00023002"/>
    </source>
</evidence>
<keyword evidence="9 11" id="KW-0665">Pyrimidine biosynthesis</keyword>
<keyword evidence="8 11" id="KW-0288">FMN</keyword>
<proteinExistence type="inferred from homology"/>
<comment type="cofactor">
    <cofactor evidence="11">
        <name>FMN</name>
        <dbReference type="ChEBI" id="CHEBI:58210"/>
    </cofactor>
    <text evidence="11">Binds 1 FMN per subunit.</text>
</comment>
<evidence type="ECO:0000256" key="7">
    <source>
        <dbReference type="ARBA" id="ARBA00022630"/>
    </source>
</evidence>
<evidence type="ECO:0000256" key="11">
    <source>
        <dbReference type="HAMAP-Rule" id="MF_00224"/>
    </source>
</evidence>
<dbReference type="Gene3D" id="3.20.20.70">
    <property type="entry name" value="Aldolase class I"/>
    <property type="match status" value="1"/>
</dbReference>
<dbReference type="GO" id="GO:0006207">
    <property type="term" value="P:'de novo' pyrimidine nucleobase biosynthetic process"/>
    <property type="evidence" value="ECO:0007669"/>
    <property type="project" value="InterPro"/>
</dbReference>
<dbReference type="InterPro" id="IPR005720">
    <property type="entry name" value="Dihydroorotate_DH_cat"/>
</dbReference>
<feature type="domain" description="Dihydroorotate dehydrogenase catalytic" evidence="12">
    <location>
        <begin position="1"/>
        <end position="290"/>
    </location>
</feature>
<dbReference type="CDD" id="cd04741">
    <property type="entry name" value="DHOD_1A_like"/>
    <property type="match status" value="1"/>
</dbReference>
<feature type="binding site" evidence="11">
    <location>
        <position position="189"/>
    </location>
    <ligand>
        <name>FMN</name>
        <dbReference type="ChEBI" id="CHEBI:58210"/>
    </ligand>
</feature>
<keyword evidence="10 11" id="KW-0560">Oxidoreductase</keyword>
<dbReference type="InterPro" id="IPR023359">
    <property type="entry name" value="Dihydro_DH_chainA_dom2"/>
</dbReference>
<dbReference type="InterPro" id="IPR033886">
    <property type="entry name" value="DHOD_1A"/>
</dbReference>
<evidence type="ECO:0000259" key="12">
    <source>
        <dbReference type="Pfam" id="PF01180"/>
    </source>
</evidence>
<evidence type="ECO:0000256" key="5">
    <source>
        <dbReference type="ARBA" id="ARBA00011738"/>
    </source>
</evidence>
<dbReference type="AlphaFoldDB" id="J0P5S2"/>
<comment type="subunit">
    <text evidence="5">Homodimer.</text>
</comment>
<feature type="binding site" evidence="11">
    <location>
        <begin position="67"/>
        <end position="71"/>
    </location>
    <ligand>
        <name>substrate</name>
    </ligand>
</feature>
<dbReference type="PROSITE" id="PS00912">
    <property type="entry name" value="DHODEHASE_2"/>
    <property type="match status" value="1"/>
</dbReference>
<dbReference type="PANTHER" id="PTHR48109:SF1">
    <property type="entry name" value="DIHYDROOROTATE DEHYDROGENASE (FUMARATE)"/>
    <property type="match status" value="1"/>
</dbReference>
<keyword evidence="6 11" id="KW-0963">Cytoplasm</keyword>
<feature type="binding site" evidence="11">
    <location>
        <begin position="246"/>
        <end position="247"/>
    </location>
    <ligand>
        <name>FMN</name>
        <dbReference type="ChEBI" id="CHEBI:58210"/>
    </ligand>
</feature>
<organism evidence="13 14">
    <name type="scientific">Saprospira grandis DSM 2844</name>
    <dbReference type="NCBI Taxonomy" id="694433"/>
    <lineage>
        <taxon>Bacteria</taxon>
        <taxon>Pseudomonadati</taxon>
        <taxon>Bacteroidota</taxon>
        <taxon>Saprospiria</taxon>
        <taxon>Saprospirales</taxon>
        <taxon>Saprospiraceae</taxon>
        <taxon>Saprospira</taxon>
    </lineage>
</organism>
<dbReference type="InterPro" id="IPR012135">
    <property type="entry name" value="Dihydroorotate_DH_1_2"/>
</dbReference>
<feature type="binding site" evidence="11">
    <location>
        <position position="218"/>
    </location>
    <ligand>
        <name>FMN</name>
        <dbReference type="ChEBI" id="CHEBI:58210"/>
    </ligand>
</feature>
<feature type="binding site" evidence="11">
    <location>
        <position position="19"/>
    </location>
    <ligand>
        <name>FMN</name>
        <dbReference type="ChEBI" id="CHEBI:58210"/>
    </ligand>
</feature>
<dbReference type="InterPro" id="IPR024920">
    <property type="entry name" value="Dihydroorotate_DH_1"/>
</dbReference>
<sequence length="314" mass="33712">MLQTKIANIKLANCIYNASGPACSSLEELQALGQSAAGAILSKSATLAPRAGNPAPRYVDTPWGSINSMGLPNKGHAYYLAAAKELASFQKPYIVSVSGMSLADNLKMIAAMQEEENIAAIELNLSCPNLPGKPQTAYDFEQTEKVLAAVFAQNNKPLGVKLPPYFDLLHFEQMAQILNQFPLSFVSCINSIGNGLLIDWEKEETLIRPKDGFGGLGGDYIKATALANVRQFYLLLRPEISVVAVGGIKSGQDAFEHILCGAKAVQIGTHLMKTGPSCFAQISAELTAIMQAKGYQSIEDFRGKLKTACPVLKN</sequence>
<evidence type="ECO:0000256" key="6">
    <source>
        <dbReference type="ARBA" id="ARBA00022490"/>
    </source>
</evidence>
<reference evidence="14" key="1">
    <citation type="journal article" date="2012" name="Stand. Genomic Sci.">
        <title>Permanent draft genome sequence of the gliding predator Saprospira grandis strain Sa g1 (= HR1).</title>
        <authorList>
            <person name="Mavromatis K."/>
            <person name="Chertkov O."/>
            <person name="Lapidus A."/>
            <person name="Nolan M."/>
            <person name="Lucas S."/>
            <person name="Tice H."/>
            <person name="Del Rio T.G."/>
            <person name="Cheng J.F."/>
            <person name="Han C."/>
            <person name="Tapia R."/>
            <person name="Bruce D."/>
            <person name="Goodwin L.A."/>
            <person name="Pitluck S."/>
            <person name="Huntemann M."/>
            <person name="Liolios K."/>
            <person name="Pagani I."/>
            <person name="Ivanova N."/>
            <person name="Mikhailova N."/>
            <person name="Pati A."/>
            <person name="Chen A."/>
            <person name="Palaniappan K."/>
            <person name="Land M."/>
            <person name="Brambilla E.M."/>
            <person name="Rohde M."/>
            <person name="Spring S."/>
            <person name="Goker M."/>
            <person name="Detter J.C."/>
            <person name="Bristow J."/>
            <person name="Eisen J.A."/>
            <person name="Markowitz V."/>
            <person name="Hugenholtz P."/>
            <person name="Kyrpides N.C."/>
            <person name="Klenk H.P."/>
            <person name="Woyke T."/>
        </authorList>
    </citation>
    <scope>NUCLEOTIDE SEQUENCE [LARGE SCALE GENOMIC DNA]</scope>
    <source>
        <strain evidence="14">DSM 2844</strain>
    </source>
</reference>
<feature type="active site" description="Nucleophile" evidence="11">
    <location>
        <position position="127"/>
    </location>
</feature>
<dbReference type="InterPro" id="IPR013785">
    <property type="entry name" value="Aldolase_TIM"/>
</dbReference>
<dbReference type="InterPro" id="IPR001295">
    <property type="entry name" value="Dihydroorotate_DH_CS"/>
</dbReference>
<evidence type="ECO:0000313" key="13">
    <source>
        <dbReference type="EMBL" id="EJF55224.1"/>
    </source>
</evidence>
<name>J0P5S2_9BACT</name>
<gene>
    <name evidence="11" type="primary">pyrD</name>
    <name evidence="13" type="ORF">SapgrDRAFT_3593</name>
</gene>
<feature type="binding site" evidence="11">
    <location>
        <begin position="43"/>
        <end position="44"/>
    </location>
    <ligand>
        <name>FMN</name>
        <dbReference type="ChEBI" id="CHEBI:58210"/>
    </ligand>
</feature>
<evidence type="ECO:0000256" key="1">
    <source>
        <dbReference type="ARBA" id="ARBA00001694"/>
    </source>
</evidence>
<evidence type="ECO:0000256" key="4">
    <source>
        <dbReference type="ARBA" id="ARBA00008008"/>
    </source>
</evidence>
<dbReference type="Proteomes" id="UP000005113">
    <property type="component" value="Unassembled WGS sequence"/>
</dbReference>
<dbReference type="PROSITE" id="PS00911">
    <property type="entry name" value="DHODEHASE_1"/>
    <property type="match status" value="1"/>
</dbReference>
<comment type="caution">
    <text evidence="11">Lacks conserved residue(s) required for the propagation of feature annotation.</text>
</comment>
<dbReference type="UniPathway" id="UPA00070"/>
<accession>J0P5S2</accession>
<feature type="binding site" evidence="11">
    <location>
        <position position="43"/>
    </location>
    <ligand>
        <name>substrate</name>
    </ligand>
</feature>
<dbReference type="SUPFAM" id="SSF51395">
    <property type="entry name" value="FMN-linked oxidoreductases"/>
    <property type="match status" value="1"/>
</dbReference>
<comment type="pathway">
    <text evidence="3 11">Pyrimidine metabolism; UMP biosynthesis via de novo pathway.</text>
</comment>
<feature type="binding site" evidence="11">
    <location>
        <position position="124"/>
    </location>
    <ligand>
        <name>FMN</name>
        <dbReference type="ChEBI" id="CHEBI:58210"/>
    </ligand>
</feature>
<evidence type="ECO:0000256" key="2">
    <source>
        <dbReference type="ARBA" id="ARBA00004496"/>
    </source>
</evidence>
<dbReference type="PIRSF" id="PIRSF000164">
    <property type="entry name" value="DHO_oxidase"/>
    <property type="match status" value="1"/>
</dbReference>
<protein>
    <recommendedName>
        <fullName evidence="11">Dihydroorotate dehydrogenase</fullName>
        <shortName evidence="11">DHOD</shortName>
        <shortName evidence="11">DHODase</shortName>
        <shortName evidence="11">DHOdehase</shortName>
        <ecNumber evidence="11">1.3.-.-</ecNumber>
    </recommendedName>
</protein>
<keyword evidence="7 11" id="KW-0285">Flavoprotein</keyword>
<comment type="catalytic activity">
    <reaction evidence="11">
        <text>(S)-dihydroorotate + A = orotate + AH2</text>
        <dbReference type="Rhea" id="RHEA:18073"/>
        <dbReference type="ChEBI" id="CHEBI:13193"/>
        <dbReference type="ChEBI" id="CHEBI:17499"/>
        <dbReference type="ChEBI" id="CHEBI:30839"/>
        <dbReference type="ChEBI" id="CHEBI:30864"/>
    </reaction>
</comment>
<dbReference type="RefSeq" id="WP_002656195.1">
    <property type="nucleotide sequence ID" value="NZ_JH719941.1"/>
</dbReference>
<evidence type="ECO:0000313" key="14">
    <source>
        <dbReference type="Proteomes" id="UP000005113"/>
    </source>
</evidence>
<feature type="binding site" evidence="11">
    <location>
        <position position="124"/>
    </location>
    <ligand>
        <name>substrate</name>
    </ligand>
</feature>
<dbReference type="NCBIfam" id="NF002702">
    <property type="entry name" value="PRK02506.1"/>
    <property type="match status" value="1"/>
</dbReference>
<evidence type="ECO:0000256" key="8">
    <source>
        <dbReference type="ARBA" id="ARBA00022643"/>
    </source>
</evidence>